<dbReference type="GeneID" id="30583007"/>
<evidence type="ECO:0000313" key="6">
    <source>
        <dbReference type="Proteomes" id="UP000186879"/>
    </source>
</evidence>
<dbReference type="EMBL" id="FNMU01000004">
    <property type="protein sequence ID" value="SDW70777.1"/>
    <property type="molecule type" value="Genomic_DNA"/>
</dbReference>
<dbReference type="SUPFAM" id="SSF50037">
    <property type="entry name" value="C-terminal domain of transcriptional repressors"/>
    <property type="match status" value="1"/>
</dbReference>
<dbReference type="EMBL" id="RJJG01000006">
    <property type="protein sequence ID" value="RNI08023.1"/>
    <property type="molecule type" value="Genomic_DNA"/>
</dbReference>
<evidence type="ECO:0000259" key="2">
    <source>
        <dbReference type="SMART" id="SM00899"/>
    </source>
</evidence>
<dbReference type="PANTHER" id="PTHR43151:SF1">
    <property type="entry name" value="SSR2333 PROTEIN"/>
    <property type="match status" value="1"/>
</dbReference>
<reference evidence="5 7" key="2">
    <citation type="submission" date="2016-10" db="EMBL/GenBank/DDBJ databases">
        <authorList>
            <person name="de Groot N.N."/>
        </authorList>
    </citation>
    <scope>NUCLEOTIDE SEQUENCE [LARGE SCALE GENOMIC DNA]</scope>
    <source>
        <strain evidence="5 7">Z-7982</strain>
    </source>
</reference>
<evidence type="ECO:0000313" key="4">
    <source>
        <dbReference type="EMBL" id="RNI08023.1"/>
    </source>
</evidence>
<feature type="domain" description="Ferrous iron transporter FeoA-like" evidence="2">
    <location>
        <begin position="5"/>
        <end position="75"/>
    </location>
</feature>
<keyword evidence="6" id="KW-1185">Reference proteome</keyword>
<gene>
    <name evidence="3" type="ORF">BHR79_04545</name>
    <name evidence="4" type="ORF">EFE40_08720</name>
    <name evidence="5" type="ORF">SAMN04515625_1464</name>
</gene>
<dbReference type="OrthoDB" id="105333at2157"/>
<evidence type="ECO:0000313" key="5">
    <source>
        <dbReference type="EMBL" id="SDW70777.1"/>
    </source>
</evidence>
<proteinExistence type="predicted"/>
<evidence type="ECO:0000256" key="1">
    <source>
        <dbReference type="ARBA" id="ARBA00023004"/>
    </source>
</evidence>
<evidence type="ECO:0000313" key="3">
    <source>
        <dbReference type="EMBL" id="APH38828.1"/>
    </source>
</evidence>
<evidence type="ECO:0000313" key="8">
    <source>
        <dbReference type="Proteomes" id="UP000267921"/>
    </source>
</evidence>
<dbReference type="EMBL" id="CP017921">
    <property type="protein sequence ID" value="APH38828.1"/>
    <property type="molecule type" value="Genomic_DNA"/>
</dbReference>
<sequence length="84" mass="9138">MKSQMPLAMSPPGQSCRICEVCAGRGLKRRLVELGLTPNSIIQPLECRRGCLLVSINGTRYALGRGMANKIMVQPVYGEVSQFG</sequence>
<reference evidence="3 6" key="1">
    <citation type="submission" date="2016-10" db="EMBL/GenBank/DDBJ databases">
        <title>Methanohalophilus halophilus.</title>
        <authorList>
            <person name="L'haridon S."/>
        </authorList>
    </citation>
    <scope>NUCLEOTIDE SEQUENCE [LARGE SCALE GENOMIC DNA]</scope>
    <source>
        <strain evidence="3 6">Z-7982</strain>
    </source>
</reference>
<dbReference type="Proteomes" id="UP000186879">
    <property type="component" value="Chromosome"/>
</dbReference>
<keyword evidence="1" id="KW-0408">Iron</keyword>
<dbReference type="InterPro" id="IPR038157">
    <property type="entry name" value="FeoA_core_dom"/>
</dbReference>
<evidence type="ECO:0000313" key="7">
    <source>
        <dbReference type="Proteomes" id="UP000198669"/>
    </source>
</evidence>
<protein>
    <submittedName>
        <fullName evidence="3">Ferrous iron transport protein A</fullName>
    </submittedName>
</protein>
<dbReference type="RefSeq" id="WP_072561275.1">
    <property type="nucleotide sequence ID" value="NZ_CP017921.1"/>
</dbReference>
<dbReference type="STRING" id="2177.BHR79_04545"/>
<name>A0A1L3Q1S6_9EURY</name>
<dbReference type="Proteomes" id="UP000198669">
    <property type="component" value="Unassembled WGS sequence"/>
</dbReference>
<dbReference type="InterPro" id="IPR007167">
    <property type="entry name" value="Fe-transptr_FeoA-like"/>
</dbReference>
<dbReference type="Proteomes" id="UP000267921">
    <property type="component" value="Unassembled WGS sequence"/>
</dbReference>
<reference evidence="4 8" key="3">
    <citation type="submission" date="2018-10" db="EMBL/GenBank/DDBJ databases">
        <title>Cultivation of a novel Methanohalophilus strain from Kebrit Deep of the Red Sea and a genomic comparison of members of the genus Methanohalophilus.</title>
        <authorList>
            <person name="Guan Y."/>
            <person name="Ngugi D.K."/>
            <person name="Stingl U."/>
        </authorList>
    </citation>
    <scope>NUCLEOTIDE SEQUENCE [LARGE SCALE GENOMIC DNA]</scope>
    <source>
        <strain evidence="4 8">DSM 3094</strain>
    </source>
</reference>
<dbReference type="Pfam" id="PF04023">
    <property type="entry name" value="FeoA"/>
    <property type="match status" value="1"/>
</dbReference>
<dbReference type="AlphaFoldDB" id="A0A1L3Q1S6"/>
<accession>A0A1L3Q1S6</accession>
<organism evidence="3 6">
    <name type="scientific">Methanohalophilus halophilus</name>
    <dbReference type="NCBI Taxonomy" id="2177"/>
    <lineage>
        <taxon>Archaea</taxon>
        <taxon>Methanobacteriati</taxon>
        <taxon>Methanobacteriota</taxon>
        <taxon>Stenosarchaea group</taxon>
        <taxon>Methanomicrobia</taxon>
        <taxon>Methanosarcinales</taxon>
        <taxon>Methanosarcinaceae</taxon>
        <taxon>Methanohalophilus</taxon>
    </lineage>
</organism>
<dbReference type="SMART" id="SM00899">
    <property type="entry name" value="FeoA"/>
    <property type="match status" value="1"/>
</dbReference>
<dbReference type="InterPro" id="IPR008988">
    <property type="entry name" value="Transcriptional_repressor_C"/>
</dbReference>
<dbReference type="KEGG" id="mhaz:BHR79_04545"/>
<dbReference type="InterPro" id="IPR053184">
    <property type="entry name" value="FeoA-like"/>
</dbReference>
<dbReference type="GO" id="GO:0046914">
    <property type="term" value="F:transition metal ion binding"/>
    <property type="evidence" value="ECO:0007669"/>
    <property type="project" value="InterPro"/>
</dbReference>
<dbReference type="PANTHER" id="PTHR43151">
    <property type="entry name" value="FEOA FAMILY PROTEIN"/>
    <property type="match status" value="1"/>
</dbReference>
<dbReference type="Gene3D" id="2.30.30.90">
    <property type="match status" value="1"/>
</dbReference>